<dbReference type="OrthoDB" id="2370471at2"/>
<keyword evidence="1" id="KW-0808">Transferase</keyword>
<name>A0A1I6G308_9FLAO</name>
<protein>
    <submittedName>
        <fullName evidence="1">Methyltransferase domain-containing protein</fullName>
    </submittedName>
</protein>
<reference evidence="1 2" key="1">
    <citation type="submission" date="2016-10" db="EMBL/GenBank/DDBJ databases">
        <authorList>
            <person name="de Groot N.N."/>
        </authorList>
    </citation>
    <scope>NUCLEOTIDE SEQUENCE [LARGE SCALE GENOMIC DNA]</scope>
    <source>
        <strain evidence="1 2">DSM 21019</strain>
    </source>
</reference>
<dbReference type="AlphaFoldDB" id="A0A1I6G308"/>
<proteinExistence type="predicted"/>
<dbReference type="GO" id="GO:0032259">
    <property type="term" value="P:methylation"/>
    <property type="evidence" value="ECO:0007669"/>
    <property type="project" value="UniProtKB-KW"/>
</dbReference>
<dbReference type="RefSeq" id="WP_092981403.1">
    <property type="nucleotide sequence ID" value="NZ_FOYQ01000001.1"/>
</dbReference>
<dbReference type="Pfam" id="PF13489">
    <property type="entry name" value="Methyltransf_23"/>
    <property type="match status" value="1"/>
</dbReference>
<dbReference type="STRING" id="400055.SAMN04490243_1153"/>
<keyword evidence="2" id="KW-1185">Reference proteome</keyword>
<dbReference type="CDD" id="cd02440">
    <property type="entry name" value="AdoMet_MTases"/>
    <property type="match status" value="1"/>
</dbReference>
<dbReference type="SUPFAM" id="SSF53335">
    <property type="entry name" value="S-adenosyl-L-methionine-dependent methyltransferases"/>
    <property type="match status" value="1"/>
</dbReference>
<dbReference type="Gene3D" id="3.40.50.150">
    <property type="entry name" value="Vaccinia Virus protein VP39"/>
    <property type="match status" value="1"/>
</dbReference>
<sequence>MKVKDHLVSQETYEVIPWGSGSIRQTLPVPDNLTKYYASSDYVSHSDRKKGLMEWVYAQAKRFHLKWKLGIIGKHSKPGVRLLDFGAGTGDFVGAAQVKGYNAVGVEPGKKARDIAATKGVELQANTEALSDQRFDVITLWHVLEHIPNWEKALQEFHAMLSDAGILVLALPNFESCDAHYYKEFWAAYDVPRHLWHFSPAAIDEHIVPIGFQKAGMKRMWLDAFYVSWLSERHKGKSFAGLRGICVGLWSNFKSVFSGQASSMIYILQKQPLN</sequence>
<gene>
    <name evidence="1" type="ORF">SAMN04490243_1153</name>
</gene>
<evidence type="ECO:0000313" key="1">
    <source>
        <dbReference type="EMBL" id="SFR36569.1"/>
    </source>
</evidence>
<dbReference type="Proteomes" id="UP000199534">
    <property type="component" value="Unassembled WGS sequence"/>
</dbReference>
<evidence type="ECO:0000313" key="2">
    <source>
        <dbReference type="Proteomes" id="UP000199534"/>
    </source>
</evidence>
<keyword evidence="1" id="KW-0489">Methyltransferase</keyword>
<organism evidence="1 2">
    <name type="scientific">Robiginitalea myxolifaciens</name>
    <dbReference type="NCBI Taxonomy" id="400055"/>
    <lineage>
        <taxon>Bacteria</taxon>
        <taxon>Pseudomonadati</taxon>
        <taxon>Bacteroidota</taxon>
        <taxon>Flavobacteriia</taxon>
        <taxon>Flavobacteriales</taxon>
        <taxon>Flavobacteriaceae</taxon>
        <taxon>Robiginitalea</taxon>
    </lineage>
</organism>
<accession>A0A1I6G308</accession>
<dbReference type="EMBL" id="FOYQ01000001">
    <property type="protein sequence ID" value="SFR36569.1"/>
    <property type="molecule type" value="Genomic_DNA"/>
</dbReference>
<dbReference type="GO" id="GO:0008168">
    <property type="term" value="F:methyltransferase activity"/>
    <property type="evidence" value="ECO:0007669"/>
    <property type="project" value="UniProtKB-KW"/>
</dbReference>
<dbReference type="InterPro" id="IPR029063">
    <property type="entry name" value="SAM-dependent_MTases_sf"/>
</dbReference>
<dbReference type="PANTHER" id="PTHR43861">
    <property type="entry name" value="TRANS-ACONITATE 2-METHYLTRANSFERASE-RELATED"/>
    <property type="match status" value="1"/>
</dbReference>